<protein>
    <submittedName>
        <fullName evidence="2">Uncharacterized protein</fullName>
    </submittedName>
</protein>
<evidence type="ECO:0000256" key="1">
    <source>
        <dbReference type="SAM" id="Phobius"/>
    </source>
</evidence>
<gene>
    <name evidence="2" type="ORF">A4R26_33855</name>
</gene>
<sequence>MKNQSQIIKKITSAVYYIALVILILSNVKLWGQRKTILGPFWGHLSLYVVIFCILLFIGSHVIKWFRRK</sequence>
<dbReference type="AlphaFoldDB" id="A0A1V9FXN9"/>
<accession>A0A1V9FXN9</accession>
<evidence type="ECO:0000313" key="3">
    <source>
        <dbReference type="Proteomes" id="UP000192276"/>
    </source>
</evidence>
<dbReference type="EMBL" id="LWBP01000108">
    <property type="protein sequence ID" value="OQP63115.1"/>
    <property type="molecule type" value="Genomic_DNA"/>
</dbReference>
<keyword evidence="1" id="KW-1133">Transmembrane helix</keyword>
<organism evidence="2 3">
    <name type="scientific">Niastella populi</name>
    <dbReference type="NCBI Taxonomy" id="550983"/>
    <lineage>
        <taxon>Bacteria</taxon>
        <taxon>Pseudomonadati</taxon>
        <taxon>Bacteroidota</taxon>
        <taxon>Chitinophagia</taxon>
        <taxon>Chitinophagales</taxon>
        <taxon>Chitinophagaceae</taxon>
        <taxon>Niastella</taxon>
    </lineage>
</organism>
<feature type="transmembrane region" description="Helical" evidence="1">
    <location>
        <begin position="45"/>
        <end position="66"/>
    </location>
</feature>
<keyword evidence="1" id="KW-0812">Transmembrane</keyword>
<proteinExistence type="predicted"/>
<evidence type="ECO:0000313" key="2">
    <source>
        <dbReference type="EMBL" id="OQP63115.1"/>
    </source>
</evidence>
<comment type="caution">
    <text evidence="2">The sequence shown here is derived from an EMBL/GenBank/DDBJ whole genome shotgun (WGS) entry which is preliminary data.</text>
</comment>
<reference evidence="3" key="1">
    <citation type="submission" date="2016-04" db="EMBL/GenBank/DDBJ databases">
        <authorList>
            <person name="Chen L."/>
            <person name="Zhuang W."/>
            <person name="Wang G."/>
        </authorList>
    </citation>
    <scope>NUCLEOTIDE SEQUENCE [LARGE SCALE GENOMIC DNA]</scope>
    <source>
        <strain evidence="3">208</strain>
    </source>
</reference>
<dbReference type="Proteomes" id="UP000192276">
    <property type="component" value="Unassembled WGS sequence"/>
</dbReference>
<keyword evidence="1" id="KW-0472">Membrane</keyword>
<name>A0A1V9FXN9_9BACT</name>
<keyword evidence="3" id="KW-1185">Reference proteome</keyword>
<feature type="transmembrane region" description="Helical" evidence="1">
    <location>
        <begin position="7"/>
        <end position="25"/>
    </location>
</feature>